<keyword evidence="1" id="KW-1133">Transmembrane helix</keyword>
<dbReference type="AlphaFoldDB" id="A0A840YHF5"/>
<keyword evidence="1" id="KW-0812">Transmembrane</keyword>
<accession>A0A840YHF5</accession>
<evidence type="ECO:0000256" key="1">
    <source>
        <dbReference type="SAM" id="Phobius"/>
    </source>
</evidence>
<evidence type="ECO:0000313" key="3">
    <source>
        <dbReference type="Proteomes" id="UP000527143"/>
    </source>
</evidence>
<evidence type="ECO:0000313" key="2">
    <source>
        <dbReference type="EMBL" id="MBB5711429.1"/>
    </source>
</evidence>
<feature type="transmembrane region" description="Helical" evidence="1">
    <location>
        <begin position="6"/>
        <end position="24"/>
    </location>
</feature>
<dbReference type="Proteomes" id="UP000527143">
    <property type="component" value="Unassembled WGS sequence"/>
</dbReference>
<organism evidence="2 3">
    <name type="scientific">Sphingomonas xinjiangensis</name>
    <dbReference type="NCBI Taxonomy" id="643568"/>
    <lineage>
        <taxon>Bacteria</taxon>
        <taxon>Pseudomonadati</taxon>
        <taxon>Pseudomonadota</taxon>
        <taxon>Alphaproteobacteria</taxon>
        <taxon>Sphingomonadales</taxon>
        <taxon>Sphingomonadaceae</taxon>
        <taxon>Sphingomonas</taxon>
    </lineage>
</organism>
<keyword evidence="1" id="KW-0472">Membrane</keyword>
<gene>
    <name evidence="2" type="ORF">FHT02_002673</name>
</gene>
<keyword evidence="3" id="KW-1185">Reference proteome</keyword>
<comment type="caution">
    <text evidence="2">The sequence shown here is derived from an EMBL/GenBank/DDBJ whole genome shotgun (WGS) entry which is preliminary data.</text>
</comment>
<protein>
    <submittedName>
        <fullName evidence="2">Uncharacterized protein</fullName>
    </submittedName>
</protein>
<dbReference type="EMBL" id="JACIJF010000007">
    <property type="protein sequence ID" value="MBB5711429.1"/>
    <property type="molecule type" value="Genomic_DNA"/>
</dbReference>
<name>A0A840YHF5_9SPHN</name>
<proteinExistence type="predicted"/>
<sequence length="137" mass="14723">MCLSSYWIAVAAVAVNVLPLHAPLMSKRALKVIGFASFFGMTGCDAGADISAAKQEVAKAVQAPGGPNPEFRNLAVPKSGIVCGEVRYIAPSGNWSSYWRFHVIAGVASIEPSLPIVPYEAEQRLPGWYAEDEVCRR</sequence>
<reference evidence="2 3" key="1">
    <citation type="submission" date="2020-08" db="EMBL/GenBank/DDBJ databases">
        <title>Genomic Encyclopedia of Type Strains, Phase IV (KMG-IV): sequencing the most valuable type-strain genomes for metagenomic binning, comparative biology and taxonomic classification.</title>
        <authorList>
            <person name="Goeker M."/>
        </authorList>
    </citation>
    <scope>NUCLEOTIDE SEQUENCE [LARGE SCALE GENOMIC DNA]</scope>
    <source>
        <strain evidence="2 3">DSM 26736</strain>
    </source>
</reference>